<dbReference type="RefSeq" id="WP_135249038.1">
    <property type="nucleotide sequence ID" value="NZ_SMLK01000001.1"/>
</dbReference>
<dbReference type="EMBL" id="SMLK01000001">
    <property type="protein sequence ID" value="TFZ08953.1"/>
    <property type="molecule type" value="Genomic_DNA"/>
</dbReference>
<evidence type="ECO:0000313" key="3">
    <source>
        <dbReference type="Proteomes" id="UP000297839"/>
    </source>
</evidence>
<reference evidence="2 3" key="1">
    <citation type="submission" date="2019-03" db="EMBL/GenBank/DDBJ databases">
        <title>Ramlibacter sp. 18x22-1, whole genome shotgun sequence.</title>
        <authorList>
            <person name="Zhang X."/>
            <person name="Feng G."/>
            <person name="Zhu H."/>
        </authorList>
    </citation>
    <scope>NUCLEOTIDE SEQUENCE [LARGE SCALE GENOMIC DNA]</scope>
    <source>
        <strain evidence="2 3">18x22-1</strain>
    </source>
</reference>
<dbReference type="Proteomes" id="UP000297839">
    <property type="component" value="Unassembled WGS sequence"/>
</dbReference>
<name>A0A4Z0CBH0_9BURK</name>
<sequence length="65" mass="6748">MDQPIRAKRGFAALTAEAMRAIASKGGKAAHASGRAHVFTTAEAKSAARKSVEARSRRALASQAP</sequence>
<accession>A0A4Z0CBH0</accession>
<comment type="caution">
    <text evidence="2">The sequence shown here is derived from an EMBL/GenBank/DDBJ whole genome shotgun (WGS) entry which is preliminary data.</text>
</comment>
<keyword evidence="3" id="KW-1185">Reference proteome</keyword>
<dbReference type="AlphaFoldDB" id="A0A4Z0CBH0"/>
<evidence type="ECO:0000313" key="2">
    <source>
        <dbReference type="EMBL" id="TFZ08953.1"/>
    </source>
</evidence>
<proteinExistence type="predicted"/>
<protein>
    <recommendedName>
        <fullName evidence="4">General stress protein</fullName>
    </recommendedName>
</protein>
<feature type="region of interest" description="Disordered" evidence="1">
    <location>
        <begin position="41"/>
        <end position="65"/>
    </location>
</feature>
<organism evidence="2 3">
    <name type="scientific">Ramlibacter humi</name>
    <dbReference type="NCBI Taxonomy" id="2530451"/>
    <lineage>
        <taxon>Bacteria</taxon>
        <taxon>Pseudomonadati</taxon>
        <taxon>Pseudomonadota</taxon>
        <taxon>Betaproteobacteria</taxon>
        <taxon>Burkholderiales</taxon>
        <taxon>Comamonadaceae</taxon>
        <taxon>Ramlibacter</taxon>
    </lineage>
</organism>
<gene>
    <name evidence="2" type="ORF">EZ216_07370</name>
</gene>
<evidence type="ECO:0000256" key="1">
    <source>
        <dbReference type="SAM" id="MobiDB-lite"/>
    </source>
</evidence>
<evidence type="ECO:0008006" key="4">
    <source>
        <dbReference type="Google" id="ProtNLM"/>
    </source>
</evidence>